<dbReference type="Pfam" id="PF07690">
    <property type="entry name" value="MFS_1"/>
    <property type="match status" value="1"/>
</dbReference>
<dbReference type="SUPFAM" id="SSF103473">
    <property type="entry name" value="MFS general substrate transporter"/>
    <property type="match status" value="1"/>
</dbReference>
<sequence>MAFGILETSRLEHTPGTSLLETGALNETVNTAALKKGSGRHATTILVPQPSNDLNDPLRWPLWQRDLLFALFLYCTILCVGGIGPLLSASAAVLVEEFHIDFTKVTLLSGYQLCAVGGVGIFISALSHKYGKRPGFLLSILFAFVGTLWGGAAQSYSSLLGARIVQGLGVAMWEAVLFAVIGDLYYVHERGARTAAITIAISGLSNLPAVLSGLITMRLGWRWMFWMMAIFLGIALVLLSIFGWETAFNRASIYNTDTASTDNVREEEAVAIRPRRSFLRRLAPFSGTYSDTNLLTMIIRPFLILANPAVIWSTLLLSITTAWFVVVSFIIAQIFSGPPYFLNPEDIGYMSAGPTVGGVLGSIICGLISDPIATTLAKRNKGIYEPEFRLLLLVFMLVTASLGFFLFGNLVEAGYSPAAISAVWGVATMSIQFCSVTIGTYMVDAYRDISIEVFIIGMVTKNFVFFGLSFGVNDWVTAWGPARVFNTIGGIQAALCILSIPVWIFGKQWRAYFHAKHIS</sequence>
<dbReference type="RefSeq" id="XP_033576363.1">
    <property type="nucleotide sequence ID" value="XM_033724376.1"/>
</dbReference>
<dbReference type="Proteomes" id="UP000504636">
    <property type="component" value="Unplaced"/>
</dbReference>
<name>A0A6A6YLI1_9PEZI</name>
<dbReference type="Gene3D" id="1.20.1250.20">
    <property type="entry name" value="MFS general substrate transporter like domains"/>
    <property type="match status" value="1"/>
</dbReference>
<proteinExistence type="predicted"/>
<keyword evidence="8" id="KW-1185">Reference proteome</keyword>
<feature type="transmembrane region" description="Helical" evidence="5">
    <location>
        <begin position="309"/>
        <end position="335"/>
    </location>
</feature>
<feature type="domain" description="Major facilitator superfamily (MFS) profile" evidence="6">
    <location>
        <begin position="68"/>
        <end position="519"/>
    </location>
</feature>
<dbReference type="InterPro" id="IPR011701">
    <property type="entry name" value="MFS"/>
</dbReference>
<feature type="transmembrane region" description="Helical" evidence="5">
    <location>
        <begin position="390"/>
        <end position="407"/>
    </location>
</feature>
<feature type="transmembrane region" description="Helical" evidence="5">
    <location>
        <begin position="164"/>
        <end position="187"/>
    </location>
</feature>
<dbReference type="EMBL" id="MU003701">
    <property type="protein sequence ID" value="KAF2809399.1"/>
    <property type="molecule type" value="Genomic_DNA"/>
</dbReference>
<organism evidence="7">
    <name type="scientific">Mytilinidion resinicola</name>
    <dbReference type="NCBI Taxonomy" id="574789"/>
    <lineage>
        <taxon>Eukaryota</taxon>
        <taxon>Fungi</taxon>
        <taxon>Dikarya</taxon>
        <taxon>Ascomycota</taxon>
        <taxon>Pezizomycotina</taxon>
        <taxon>Dothideomycetes</taxon>
        <taxon>Pleosporomycetidae</taxon>
        <taxon>Mytilinidiales</taxon>
        <taxon>Mytilinidiaceae</taxon>
        <taxon>Mytilinidion</taxon>
    </lineage>
</organism>
<feature type="transmembrane region" description="Helical" evidence="5">
    <location>
        <begin position="194"/>
        <end position="217"/>
    </location>
</feature>
<dbReference type="AlphaFoldDB" id="A0A6A6YLI1"/>
<dbReference type="InterPro" id="IPR020846">
    <property type="entry name" value="MFS_dom"/>
</dbReference>
<feature type="transmembrane region" description="Helical" evidence="5">
    <location>
        <begin position="67"/>
        <end position="87"/>
    </location>
</feature>
<evidence type="ECO:0000256" key="1">
    <source>
        <dbReference type="ARBA" id="ARBA00004141"/>
    </source>
</evidence>
<protein>
    <submittedName>
        <fullName evidence="7 9">MFS general substrate transporter</fullName>
    </submittedName>
</protein>
<feature type="transmembrane region" description="Helical" evidence="5">
    <location>
        <begin position="223"/>
        <end position="244"/>
    </location>
</feature>
<evidence type="ECO:0000313" key="8">
    <source>
        <dbReference type="Proteomes" id="UP000504636"/>
    </source>
</evidence>
<dbReference type="PANTHER" id="PTHR23502">
    <property type="entry name" value="MAJOR FACILITATOR SUPERFAMILY"/>
    <property type="match status" value="1"/>
</dbReference>
<dbReference type="InterPro" id="IPR036259">
    <property type="entry name" value="MFS_trans_sf"/>
</dbReference>
<feature type="transmembrane region" description="Helical" evidence="5">
    <location>
        <begin position="107"/>
        <end position="127"/>
    </location>
</feature>
<comment type="subcellular location">
    <subcellularLocation>
        <location evidence="1">Membrane</location>
        <topology evidence="1">Multi-pass membrane protein</topology>
    </subcellularLocation>
</comment>
<keyword evidence="2 5" id="KW-0812">Transmembrane</keyword>
<evidence type="ECO:0000256" key="5">
    <source>
        <dbReference type="SAM" id="Phobius"/>
    </source>
</evidence>
<evidence type="ECO:0000256" key="3">
    <source>
        <dbReference type="ARBA" id="ARBA00022989"/>
    </source>
</evidence>
<feature type="transmembrane region" description="Helical" evidence="5">
    <location>
        <begin position="134"/>
        <end position="152"/>
    </location>
</feature>
<feature type="transmembrane region" description="Helical" evidence="5">
    <location>
        <begin position="419"/>
        <end position="441"/>
    </location>
</feature>
<keyword evidence="3 5" id="KW-1133">Transmembrane helix</keyword>
<feature type="transmembrane region" description="Helical" evidence="5">
    <location>
        <begin position="453"/>
        <end position="472"/>
    </location>
</feature>
<gene>
    <name evidence="7 9" type="ORF">BDZ99DRAFT_509006</name>
</gene>
<evidence type="ECO:0000313" key="9">
    <source>
        <dbReference type="RefSeq" id="XP_033576363.1"/>
    </source>
</evidence>
<dbReference type="PROSITE" id="PS50850">
    <property type="entry name" value="MFS"/>
    <property type="match status" value="1"/>
</dbReference>
<dbReference type="OrthoDB" id="2585655at2759"/>
<dbReference type="GeneID" id="54465269"/>
<evidence type="ECO:0000259" key="6">
    <source>
        <dbReference type="PROSITE" id="PS50850"/>
    </source>
</evidence>
<reference evidence="7 9" key="1">
    <citation type="journal article" date="2020" name="Stud. Mycol.">
        <title>101 Dothideomycetes genomes: a test case for predicting lifestyles and emergence of pathogens.</title>
        <authorList>
            <person name="Haridas S."/>
            <person name="Albert R."/>
            <person name="Binder M."/>
            <person name="Bloem J."/>
            <person name="Labutti K."/>
            <person name="Salamov A."/>
            <person name="Andreopoulos B."/>
            <person name="Baker S."/>
            <person name="Barry K."/>
            <person name="Bills G."/>
            <person name="Bluhm B."/>
            <person name="Cannon C."/>
            <person name="Castanera R."/>
            <person name="Culley D."/>
            <person name="Daum C."/>
            <person name="Ezra D."/>
            <person name="Gonzalez J."/>
            <person name="Henrissat B."/>
            <person name="Kuo A."/>
            <person name="Liang C."/>
            <person name="Lipzen A."/>
            <person name="Lutzoni F."/>
            <person name="Magnuson J."/>
            <person name="Mondo S."/>
            <person name="Nolan M."/>
            <person name="Ohm R."/>
            <person name="Pangilinan J."/>
            <person name="Park H.-J."/>
            <person name="Ramirez L."/>
            <person name="Alfaro M."/>
            <person name="Sun H."/>
            <person name="Tritt A."/>
            <person name="Yoshinaga Y."/>
            <person name="Zwiers L.-H."/>
            <person name="Turgeon B."/>
            <person name="Goodwin S."/>
            <person name="Spatafora J."/>
            <person name="Crous P."/>
            <person name="Grigoriev I."/>
        </authorList>
    </citation>
    <scope>NUCLEOTIDE SEQUENCE</scope>
    <source>
        <strain evidence="7 9">CBS 304.34</strain>
    </source>
</reference>
<keyword evidence="4 5" id="KW-0472">Membrane</keyword>
<accession>A0A6A6YLI1</accession>
<evidence type="ECO:0000256" key="2">
    <source>
        <dbReference type="ARBA" id="ARBA00022692"/>
    </source>
</evidence>
<reference evidence="9" key="3">
    <citation type="submission" date="2025-04" db="UniProtKB">
        <authorList>
            <consortium name="RefSeq"/>
        </authorList>
    </citation>
    <scope>IDENTIFICATION</scope>
    <source>
        <strain evidence="9">CBS 304.34</strain>
    </source>
</reference>
<dbReference type="PANTHER" id="PTHR23502:SF29">
    <property type="entry name" value="TRANSPORTER, PUTATIVE (AFU_ORTHOLOGUE AFUA_6G06680)-RELATED"/>
    <property type="match status" value="1"/>
</dbReference>
<feature type="transmembrane region" description="Helical" evidence="5">
    <location>
        <begin position="347"/>
        <end position="369"/>
    </location>
</feature>
<reference evidence="9" key="2">
    <citation type="submission" date="2020-04" db="EMBL/GenBank/DDBJ databases">
        <authorList>
            <consortium name="NCBI Genome Project"/>
        </authorList>
    </citation>
    <scope>NUCLEOTIDE SEQUENCE</scope>
    <source>
        <strain evidence="9">CBS 304.34</strain>
    </source>
</reference>
<dbReference type="GO" id="GO:0022857">
    <property type="term" value="F:transmembrane transporter activity"/>
    <property type="evidence" value="ECO:0007669"/>
    <property type="project" value="InterPro"/>
</dbReference>
<evidence type="ECO:0000313" key="7">
    <source>
        <dbReference type="EMBL" id="KAF2809399.1"/>
    </source>
</evidence>
<feature type="transmembrane region" description="Helical" evidence="5">
    <location>
        <begin position="484"/>
        <end position="506"/>
    </location>
</feature>
<dbReference type="GO" id="GO:0005886">
    <property type="term" value="C:plasma membrane"/>
    <property type="evidence" value="ECO:0007669"/>
    <property type="project" value="TreeGrafter"/>
</dbReference>
<evidence type="ECO:0000256" key="4">
    <source>
        <dbReference type="ARBA" id="ARBA00023136"/>
    </source>
</evidence>